<dbReference type="Proteomes" id="UP000001910">
    <property type="component" value="Chromosome"/>
</dbReference>
<feature type="chain" id="PRO_5002979946" description="PsbP C-terminal domain-containing protein" evidence="1">
    <location>
        <begin position="20"/>
        <end position="159"/>
    </location>
</feature>
<dbReference type="RefSeq" id="WP_015769135.1">
    <property type="nucleotide sequence ID" value="NC_013192.1"/>
</dbReference>
<dbReference type="AlphaFoldDB" id="C7N9F6"/>
<dbReference type="OrthoDB" id="82239at2"/>
<gene>
    <name evidence="2" type="ordered locus">Lebu_0879</name>
</gene>
<sequence>MKKLVLGLFLVLTAMSFSAPRFVDVNGIKRKKYRIIADTDIGFSYLAKNSESGKYISLSYYYGRDKDNPKSVNNLLKKEFIEGIDLEYMRNYENSRYYVTKYYNREEEIYAYLAIGKNPKIKNCYVAVLYLTPENFGTKTLNYNINVLLDEAESFLIKS</sequence>
<evidence type="ECO:0000256" key="1">
    <source>
        <dbReference type="SAM" id="SignalP"/>
    </source>
</evidence>
<accession>C7N9F6</accession>
<name>C7N9F6_LEPBD</name>
<dbReference type="KEGG" id="lba:Lebu_0879"/>
<dbReference type="EMBL" id="CP001685">
    <property type="protein sequence ID" value="ACV38787.1"/>
    <property type="molecule type" value="Genomic_DNA"/>
</dbReference>
<feature type="signal peptide" evidence="1">
    <location>
        <begin position="1"/>
        <end position="19"/>
    </location>
</feature>
<dbReference type="HOGENOM" id="CLU_140933_0_0_0"/>
<keyword evidence="3" id="KW-1185">Reference proteome</keyword>
<proteinExistence type="predicted"/>
<organism evidence="2 3">
    <name type="scientific">Leptotrichia buccalis (strain ATCC 14201 / DSM 1135 / JCM 12969 / NCTC 10249 / C-1013-b)</name>
    <dbReference type="NCBI Taxonomy" id="523794"/>
    <lineage>
        <taxon>Bacteria</taxon>
        <taxon>Fusobacteriati</taxon>
        <taxon>Fusobacteriota</taxon>
        <taxon>Fusobacteriia</taxon>
        <taxon>Fusobacteriales</taxon>
        <taxon>Leptotrichiaceae</taxon>
        <taxon>Leptotrichia</taxon>
    </lineage>
</organism>
<evidence type="ECO:0000313" key="2">
    <source>
        <dbReference type="EMBL" id="ACV38787.1"/>
    </source>
</evidence>
<reference evidence="2 3" key="1">
    <citation type="journal article" date="2009" name="Stand. Genomic Sci.">
        <title>Complete genome sequence of Leptotrichia buccalis type strain (C-1013-b).</title>
        <authorList>
            <person name="Ivanova N."/>
            <person name="Gronow S."/>
            <person name="Lapidus A."/>
            <person name="Copeland A."/>
            <person name="Glavina Del Rio T."/>
            <person name="Nolan M."/>
            <person name="Lucas S."/>
            <person name="Chen F."/>
            <person name="Tice H."/>
            <person name="Cheng J.F."/>
            <person name="Saunders E."/>
            <person name="Bruce D."/>
            <person name="Goodwin L."/>
            <person name="Brettin T."/>
            <person name="Detter J.C."/>
            <person name="Han C."/>
            <person name="Pitluck S."/>
            <person name="Mikhailova N."/>
            <person name="Pati A."/>
            <person name="Mavrommatis K."/>
            <person name="Chen A."/>
            <person name="Palaniappan K."/>
            <person name="Land M."/>
            <person name="Hauser L."/>
            <person name="Chang Y.J."/>
            <person name="Jeffries C.D."/>
            <person name="Chain P."/>
            <person name="Rohde C."/>
            <person name="Goker M."/>
            <person name="Bristow J."/>
            <person name="Eisen J.A."/>
            <person name="Markowitz V."/>
            <person name="Hugenholtz P."/>
            <person name="Kyrpides N.C."/>
            <person name="Klenk H.P."/>
        </authorList>
    </citation>
    <scope>NUCLEOTIDE SEQUENCE [LARGE SCALE GENOMIC DNA]</scope>
    <source>
        <strain evidence="3">ATCC 14201 / DSM 1135 / JCM 12969 / NCTC 10249 / C-1013-b</strain>
    </source>
</reference>
<keyword evidence="1" id="KW-0732">Signal</keyword>
<evidence type="ECO:0008006" key="4">
    <source>
        <dbReference type="Google" id="ProtNLM"/>
    </source>
</evidence>
<evidence type="ECO:0000313" key="3">
    <source>
        <dbReference type="Proteomes" id="UP000001910"/>
    </source>
</evidence>
<protein>
    <recommendedName>
        <fullName evidence="4">PsbP C-terminal domain-containing protein</fullName>
    </recommendedName>
</protein>